<keyword evidence="2 5" id="KW-0812">Transmembrane</keyword>
<dbReference type="GO" id="GO:0016020">
    <property type="term" value="C:membrane"/>
    <property type="evidence" value="ECO:0007669"/>
    <property type="project" value="UniProtKB-SubCell"/>
</dbReference>
<dbReference type="OrthoDB" id="748092at2759"/>
<evidence type="ECO:0000313" key="7">
    <source>
        <dbReference type="EMBL" id="PNR47915.1"/>
    </source>
</evidence>
<evidence type="ECO:0000259" key="6">
    <source>
        <dbReference type="Pfam" id="PF03168"/>
    </source>
</evidence>
<reference evidence="7 9" key="2">
    <citation type="journal article" date="2018" name="Plant J.">
        <title>The Physcomitrella patens chromosome-scale assembly reveals moss genome structure and evolution.</title>
        <authorList>
            <person name="Lang D."/>
            <person name="Ullrich K.K."/>
            <person name="Murat F."/>
            <person name="Fuchs J."/>
            <person name="Jenkins J."/>
            <person name="Haas F.B."/>
            <person name="Piednoel M."/>
            <person name="Gundlach H."/>
            <person name="Van Bel M."/>
            <person name="Meyberg R."/>
            <person name="Vives C."/>
            <person name="Morata J."/>
            <person name="Symeonidi A."/>
            <person name="Hiss M."/>
            <person name="Muchero W."/>
            <person name="Kamisugi Y."/>
            <person name="Saleh O."/>
            <person name="Blanc G."/>
            <person name="Decker E.L."/>
            <person name="van Gessel N."/>
            <person name="Grimwood J."/>
            <person name="Hayes R.D."/>
            <person name="Graham S.W."/>
            <person name="Gunter L.E."/>
            <person name="McDaniel S.F."/>
            <person name="Hoernstein S.N.W."/>
            <person name="Larsson A."/>
            <person name="Li F.W."/>
            <person name="Perroud P.F."/>
            <person name="Phillips J."/>
            <person name="Ranjan P."/>
            <person name="Rokshar D.S."/>
            <person name="Rothfels C.J."/>
            <person name="Schneider L."/>
            <person name="Shu S."/>
            <person name="Stevenson D.W."/>
            <person name="Thummler F."/>
            <person name="Tillich M."/>
            <person name="Villarreal Aguilar J.C."/>
            <person name="Widiez T."/>
            <person name="Wong G.K."/>
            <person name="Wymore A."/>
            <person name="Zhang Y."/>
            <person name="Zimmer A.D."/>
            <person name="Quatrano R.S."/>
            <person name="Mayer K.F.X."/>
            <person name="Goodstein D."/>
            <person name="Casacuberta J.M."/>
            <person name="Vandepoele K."/>
            <person name="Reski R."/>
            <person name="Cuming A.C."/>
            <person name="Tuskan G.A."/>
            <person name="Maumus F."/>
            <person name="Salse J."/>
            <person name="Schmutz J."/>
            <person name="Rensing S.A."/>
        </authorList>
    </citation>
    <scope>NUCLEOTIDE SEQUENCE [LARGE SCALE GENOMIC DNA]</scope>
    <source>
        <strain evidence="8 9">cv. Gransden 2004</strain>
    </source>
</reference>
<evidence type="ECO:0000256" key="1">
    <source>
        <dbReference type="ARBA" id="ARBA00004167"/>
    </source>
</evidence>
<accession>A0A2K1K2B4</accession>
<keyword evidence="4 5" id="KW-0472">Membrane</keyword>
<evidence type="ECO:0000313" key="8">
    <source>
        <dbReference type="EnsemblPlants" id="Pp3c9_6730V3.1"/>
    </source>
</evidence>
<dbReference type="Gramene" id="Pp3c9_6730V3.1">
    <property type="protein sequence ID" value="Pp3c9_6730V3.1"/>
    <property type="gene ID" value="Pp3c9_6730"/>
</dbReference>
<protein>
    <recommendedName>
        <fullName evidence="6">Late embryogenesis abundant protein LEA-2 subgroup domain-containing protein</fullName>
    </recommendedName>
</protein>
<organism evidence="7">
    <name type="scientific">Physcomitrium patens</name>
    <name type="common">Spreading-leaved earth moss</name>
    <name type="synonym">Physcomitrella patens</name>
    <dbReference type="NCBI Taxonomy" id="3218"/>
    <lineage>
        <taxon>Eukaryota</taxon>
        <taxon>Viridiplantae</taxon>
        <taxon>Streptophyta</taxon>
        <taxon>Embryophyta</taxon>
        <taxon>Bryophyta</taxon>
        <taxon>Bryophytina</taxon>
        <taxon>Bryopsida</taxon>
        <taxon>Funariidae</taxon>
        <taxon>Funariales</taxon>
        <taxon>Funariaceae</taxon>
        <taxon>Physcomitrium</taxon>
    </lineage>
</organism>
<dbReference type="GO" id="GO:0098542">
    <property type="term" value="P:defense response to other organism"/>
    <property type="evidence" value="ECO:0007669"/>
    <property type="project" value="InterPro"/>
</dbReference>
<reference evidence="8" key="3">
    <citation type="submission" date="2020-12" db="UniProtKB">
        <authorList>
            <consortium name="EnsemblPlants"/>
        </authorList>
    </citation>
    <scope>IDENTIFICATION</scope>
</reference>
<gene>
    <name evidence="8" type="primary">LOC112286471</name>
    <name evidence="7" type="ORF">PHYPA_012388</name>
</gene>
<evidence type="ECO:0000256" key="5">
    <source>
        <dbReference type="SAM" id="Phobius"/>
    </source>
</evidence>
<dbReference type="InterPro" id="IPR004864">
    <property type="entry name" value="LEA_2"/>
</dbReference>
<keyword evidence="3 5" id="KW-1133">Transmembrane helix</keyword>
<feature type="transmembrane region" description="Helical" evidence="5">
    <location>
        <begin position="42"/>
        <end position="67"/>
    </location>
</feature>
<dbReference type="Gene3D" id="2.60.40.1820">
    <property type="match status" value="1"/>
</dbReference>
<dbReference type="SUPFAM" id="SSF117070">
    <property type="entry name" value="LEA14-like"/>
    <property type="match status" value="1"/>
</dbReference>
<sequence length="231" mass="25638">MEAWKGGRQVVAHDPHSSQRSLVFDEERAARRSARRRWLRSFACLLVALLVLLLVLGCLGGIIWLVVKPKSPSLVLQGVTLHDIKVQVANGTTNAGNPTVLYLNSTLLLLATNTNRISVGYSTVHLNVTYGDVMLENTTLPAFRLHAHGNTSIGIPLSVDNREFFQPEGRYLLRDADNNNLPLKLTGVTTAEVYTFGKKSLMKLQMDCDIVIQYQDLKVHTNACKTRSSKL</sequence>
<dbReference type="EnsemblPlants" id="Pp3c9_6730V3.1">
    <property type="protein sequence ID" value="Pp3c9_6730V3.1"/>
    <property type="gene ID" value="Pp3c9_6730"/>
</dbReference>
<name>A0A2K1K2B4_PHYPA</name>
<dbReference type="AlphaFoldDB" id="A0A2K1K2B4"/>
<comment type="subcellular location">
    <subcellularLocation>
        <location evidence="1">Membrane</location>
        <topology evidence="1">Single-pass membrane protein</topology>
    </subcellularLocation>
</comment>
<evidence type="ECO:0000256" key="4">
    <source>
        <dbReference type="ARBA" id="ARBA00023136"/>
    </source>
</evidence>
<dbReference type="EMBL" id="ABEU02000009">
    <property type="protein sequence ID" value="PNR47915.1"/>
    <property type="molecule type" value="Genomic_DNA"/>
</dbReference>
<evidence type="ECO:0000256" key="3">
    <source>
        <dbReference type="ARBA" id="ARBA00022989"/>
    </source>
</evidence>
<evidence type="ECO:0000256" key="2">
    <source>
        <dbReference type="ARBA" id="ARBA00022692"/>
    </source>
</evidence>
<dbReference type="Pfam" id="PF03168">
    <property type="entry name" value="LEA_2"/>
    <property type="match status" value="1"/>
</dbReference>
<dbReference type="PANTHER" id="PTHR31234">
    <property type="entry name" value="LATE EMBRYOGENESIS ABUNDANT (LEA) HYDROXYPROLINE-RICH GLYCOPROTEIN FAMILY"/>
    <property type="match status" value="1"/>
</dbReference>
<dbReference type="Proteomes" id="UP000006727">
    <property type="component" value="Chromosome 9"/>
</dbReference>
<reference evidence="7 9" key="1">
    <citation type="journal article" date="2008" name="Science">
        <title>The Physcomitrella genome reveals evolutionary insights into the conquest of land by plants.</title>
        <authorList>
            <person name="Rensing S."/>
            <person name="Lang D."/>
            <person name="Zimmer A."/>
            <person name="Terry A."/>
            <person name="Salamov A."/>
            <person name="Shapiro H."/>
            <person name="Nishiyama T."/>
            <person name="Perroud P.-F."/>
            <person name="Lindquist E."/>
            <person name="Kamisugi Y."/>
            <person name="Tanahashi T."/>
            <person name="Sakakibara K."/>
            <person name="Fujita T."/>
            <person name="Oishi K."/>
            <person name="Shin-I T."/>
            <person name="Kuroki Y."/>
            <person name="Toyoda A."/>
            <person name="Suzuki Y."/>
            <person name="Hashimoto A."/>
            <person name="Yamaguchi K."/>
            <person name="Sugano A."/>
            <person name="Kohara Y."/>
            <person name="Fujiyama A."/>
            <person name="Anterola A."/>
            <person name="Aoki S."/>
            <person name="Ashton N."/>
            <person name="Barbazuk W.B."/>
            <person name="Barker E."/>
            <person name="Bennetzen J."/>
            <person name="Bezanilla M."/>
            <person name="Blankenship R."/>
            <person name="Cho S.H."/>
            <person name="Dutcher S."/>
            <person name="Estelle M."/>
            <person name="Fawcett J.A."/>
            <person name="Gundlach H."/>
            <person name="Hanada K."/>
            <person name="Heyl A."/>
            <person name="Hicks K.A."/>
            <person name="Hugh J."/>
            <person name="Lohr M."/>
            <person name="Mayer K."/>
            <person name="Melkozernov A."/>
            <person name="Murata T."/>
            <person name="Nelson D."/>
            <person name="Pils B."/>
            <person name="Prigge M."/>
            <person name="Reiss B."/>
            <person name="Renner T."/>
            <person name="Rombauts S."/>
            <person name="Rushton P."/>
            <person name="Sanderfoot A."/>
            <person name="Schween G."/>
            <person name="Shiu S.-H."/>
            <person name="Stueber K."/>
            <person name="Theodoulou F.L."/>
            <person name="Tu H."/>
            <person name="Van de Peer Y."/>
            <person name="Verrier P.J."/>
            <person name="Waters E."/>
            <person name="Wood A."/>
            <person name="Yang L."/>
            <person name="Cove D."/>
            <person name="Cuming A."/>
            <person name="Hasebe M."/>
            <person name="Lucas S."/>
            <person name="Mishler D.B."/>
            <person name="Reski R."/>
            <person name="Grigoriev I."/>
            <person name="Quatrano R.S."/>
            <person name="Boore J.L."/>
        </authorList>
    </citation>
    <scope>NUCLEOTIDE SEQUENCE [LARGE SCALE GENOMIC DNA]</scope>
    <source>
        <strain evidence="8 9">cv. Gransden 2004</strain>
    </source>
</reference>
<dbReference type="GeneID" id="112286471"/>
<dbReference type="PANTHER" id="PTHR31234:SF2">
    <property type="entry name" value="OS05G0199100 PROTEIN"/>
    <property type="match status" value="1"/>
</dbReference>
<dbReference type="EnsemblPlants" id="Pp3c9_6730V3.2">
    <property type="protein sequence ID" value="Pp3c9_6730V3.2"/>
    <property type="gene ID" value="Pp3c9_6730"/>
</dbReference>
<dbReference type="RefSeq" id="XP_073392199.1">
    <property type="nucleotide sequence ID" value="XM_073536098.1"/>
</dbReference>
<dbReference type="Gramene" id="Pp3c9_6730V3.2">
    <property type="protein sequence ID" value="Pp3c9_6730V3.2"/>
    <property type="gene ID" value="Pp3c9_6730"/>
</dbReference>
<dbReference type="InterPro" id="IPR044839">
    <property type="entry name" value="NDR1-like"/>
</dbReference>
<keyword evidence="9" id="KW-1185">Reference proteome</keyword>
<evidence type="ECO:0000313" key="9">
    <source>
        <dbReference type="Proteomes" id="UP000006727"/>
    </source>
</evidence>
<feature type="domain" description="Late embryogenesis abundant protein LEA-2 subgroup" evidence="6">
    <location>
        <begin position="110"/>
        <end position="200"/>
    </location>
</feature>
<proteinExistence type="predicted"/>